<name>A0ABM0IEJ7_ECHTE</name>
<sequence>MATVALPACFLGLLALTCACFQGNCDRAKGLTQCLPCGPRGLGRCFGPYICCGDELGCFMGTREALACQKEKYLAAPCQTGQKPCGRGGRCASKGLCCSPESCEATPECLEGPGSVRQVRASNQSKETEPEDEDKNQEHLPKFVRLMMKLGKGLLHLFKVL</sequence>
<dbReference type="PRINTS" id="PR00831">
    <property type="entry name" value="NEUROPHYSIN"/>
</dbReference>
<evidence type="ECO:0000256" key="1">
    <source>
        <dbReference type="ARBA" id="ARBA00007369"/>
    </source>
</evidence>
<dbReference type="Pfam" id="PF00184">
    <property type="entry name" value="Hormone_5"/>
    <property type="match status" value="1"/>
</dbReference>
<protein>
    <submittedName>
        <fullName evidence="6">Neurophysin 2-like</fullName>
    </submittedName>
</protein>
<dbReference type="InterPro" id="IPR036387">
    <property type="entry name" value="Neurhyp_horm_dom_sf"/>
</dbReference>
<keyword evidence="5" id="KW-1185">Reference proteome</keyword>
<accession>A0ABM0IEJ7</accession>
<dbReference type="SMART" id="SM00003">
    <property type="entry name" value="NH"/>
    <property type="match status" value="1"/>
</dbReference>
<dbReference type="Proteomes" id="UP000694863">
    <property type="component" value="Unplaced"/>
</dbReference>
<evidence type="ECO:0000256" key="4">
    <source>
        <dbReference type="SAM" id="SignalP"/>
    </source>
</evidence>
<dbReference type="SUPFAM" id="SSF49606">
    <property type="entry name" value="Neurophysin II"/>
    <property type="match status" value="1"/>
</dbReference>
<organism evidence="5 6">
    <name type="scientific">Echinops telfairi</name>
    <name type="common">Lesser hedgehog tenrec</name>
    <dbReference type="NCBI Taxonomy" id="9371"/>
    <lineage>
        <taxon>Eukaryota</taxon>
        <taxon>Metazoa</taxon>
        <taxon>Chordata</taxon>
        <taxon>Craniata</taxon>
        <taxon>Vertebrata</taxon>
        <taxon>Euteleostomi</taxon>
        <taxon>Mammalia</taxon>
        <taxon>Eutheria</taxon>
        <taxon>Afrotheria</taxon>
        <taxon>Tenrecidae</taxon>
        <taxon>Tenrecinae</taxon>
        <taxon>Echinops</taxon>
    </lineage>
</organism>
<keyword evidence="4" id="KW-0732">Signal</keyword>
<evidence type="ECO:0000313" key="6">
    <source>
        <dbReference type="RefSeq" id="XP_004698235.1"/>
    </source>
</evidence>
<dbReference type="GeneID" id="101640738"/>
<evidence type="ECO:0000313" key="5">
    <source>
        <dbReference type="Proteomes" id="UP000694863"/>
    </source>
</evidence>
<dbReference type="RefSeq" id="XP_004698235.1">
    <property type="nucleotide sequence ID" value="XM_004698178.1"/>
</dbReference>
<dbReference type="Gene3D" id="2.60.9.10">
    <property type="entry name" value="Neurohypophysial hormone domain"/>
    <property type="match status" value="1"/>
</dbReference>
<proteinExistence type="inferred from homology"/>
<gene>
    <name evidence="6" type="primary">LOC101640738</name>
</gene>
<feature type="region of interest" description="Disordered" evidence="3">
    <location>
        <begin position="120"/>
        <end position="139"/>
    </location>
</feature>
<feature type="chain" id="PRO_5045081605" evidence="4">
    <location>
        <begin position="20"/>
        <end position="161"/>
    </location>
</feature>
<evidence type="ECO:0000256" key="2">
    <source>
        <dbReference type="ARBA" id="ARBA00023157"/>
    </source>
</evidence>
<feature type="signal peptide" evidence="4">
    <location>
        <begin position="1"/>
        <end position="19"/>
    </location>
</feature>
<dbReference type="InterPro" id="IPR000981">
    <property type="entry name" value="Neurhyp_horm"/>
</dbReference>
<dbReference type="PANTHER" id="PTHR11681">
    <property type="entry name" value="NEUROPHYSIN"/>
    <property type="match status" value="1"/>
</dbReference>
<reference evidence="6" key="1">
    <citation type="submission" date="2025-08" db="UniProtKB">
        <authorList>
            <consortium name="RefSeq"/>
        </authorList>
    </citation>
    <scope>IDENTIFICATION</scope>
</reference>
<dbReference type="PANTHER" id="PTHR11681:SF9">
    <property type="entry name" value="VASOPRESSIN-NEUROPHYSIN 2-COPEPTIN"/>
    <property type="match status" value="1"/>
</dbReference>
<evidence type="ECO:0000256" key="3">
    <source>
        <dbReference type="SAM" id="MobiDB-lite"/>
    </source>
</evidence>
<comment type="similarity">
    <text evidence="1">Belongs to the vasopressin/oxytocin family.</text>
</comment>
<keyword evidence="2" id="KW-1015">Disulfide bond</keyword>